<reference evidence="3" key="1">
    <citation type="submission" date="2011-07" db="EMBL/GenBank/DDBJ databases">
        <authorList>
            <consortium name="Caenorhabditis brenneri Sequencing and Analysis Consortium"/>
            <person name="Wilson R.K."/>
        </authorList>
    </citation>
    <scope>NUCLEOTIDE SEQUENCE [LARGE SCALE GENOMIC DNA]</scope>
    <source>
        <strain evidence="3">PB2801</strain>
    </source>
</reference>
<dbReference type="OrthoDB" id="10352650at2759"/>
<dbReference type="InterPro" id="IPR011011">
    <property type="entry name" value="Znf_FYVE_PHD"/>
</dbReference>
<dbReference type="SUPFAM" id="SSF57903">
    <property type="entry name" value="FYVE/PHD zinc finger"/>
    <property type="match status" value="1"/>
</dbReference>
<feature type="compositionally biased region" description="Acidic residues" evidence="1">
    <location>
        <begin position="394"/>
        <end position="405"/>
    </location>
</feature>
<evidence type="ECO:0000256" key="1">
    <source>
        <dbReference type="SAM" id="MobiDB-lite"/>
    </source>
</evidence>
<feature type="compositionally biased region" description="Basic and acidic residues" evidence="1">
    <location>
        <begin position="406"/>
        <end position="423"/>
    </location>
</feature>
<evidence type="ECO:0000313" key="3">
    <source>
        <dbReference type="Proteomes" id="UP000008068"/>
    </source>
</evidence>
<name>G0MW62_CAEBE</name>
<sequence>MSNQMQNAPDEQTSAQEEDEREYKLDCWTFGLKQRSPLYKEMIQDWAHRIILEHPELAQIKMDLEVLLDNNVGEARPPSRELKMGVVQRYCRYNSAYPHIKQVMRYEDLLTTVLLEGEPDAERIRRFLGHDQCTPSVPQQSLEQLMASDGSEDGRVRHPVARMVNRGIDSYQEYLHTINAAHPLAKDFIKKTWEPLEPMLQESILSQEFMQWISETHGSYREMIPGAGPSSRDETTQMTPAATAPRASPVPTTSSTPVQTTSPVPMTSPVLTPTTPPAPRTSSVPAQTRSPVPAPTTSSVPAPTGTPGASAAAPVQGVLSIPRPTSLGAVRCSSPAPVLTSYSSPDLSPVSSPSLSASPPPTLTPILAQASTPAPNVEPPRKKRKVTNVPRYVDEEEDEENEEDGKEDKEKDKDEAKEKVGEEDNSKCAADKHCLWADWKEASDIEWVMCGECEKWFHSFCVLLDNKAYKREDVFTCCGPNQTKDAHLCVSGFIHQIYDSTSGPRFHPSRRLAAPLLDQLQNVVSFNPVFNFGPSTHVPSNAASSSSSSSASQK</sequence>
<dbReference type="CDD" id="cd15517">
    <property type="entry name" value="PHD_TCF19_like"/>
    <property type="match status" value="1"/>
</dbReference>
<feature type="compositionally biased region" description="Low complexity" evidence="1">
    <location>
        <begin position="340"/>
        <end position="357"/>
    </location>
</feature>
<dbReference type="Proteomes" id="UP000008068">
    <property type="component" value="Unassembled WGS sequence"/>
</dbReference>
<feature type="region of interest" description="Disordered" evidence="1">
    <location>
        <begin position="220"/>
        <end position="313"/>
    </location>
</feature>
<dbReference type="InterPro" id="IPR013083">
    <property type="entry name" value="Znf_RING/FYVE/PHD"/>
</dbReference>
<gene>
    <name evidence="2" type="ORF">CAEBREN_03902</name>
</gene>
<feature type="region of interest" description="Disordered" evidence="1">
    <location>
        <begin position="331"/>
        <end position="423"/>
    </location>
</feature>
<protein>
    <recommendedName>
        <fullName evidence="4">Zinc finger PHD-type domain-containing protein</fullName>
    </recommendedName>
</protein>
<dbReference type="STRING" id="135651.G0MW62"/>
<keyword evidence="3" id="KW-1185">Reference proteome</keyword>
<proteinExistence type="predicted"/>
<dbReference type="Gene3D" id="3.30.40.10">
    <property type="entry name" value="Zinc/RING finger domain, C3HC4 (zinc finger)"/>
    <property type="match status" value="1"/>
</dbReference>
<dbReference type="InParanoid" id="G0MW62"/>
<dbReference type="HOGENOM" id="CLU_491948_0_0_1"/>
<evidence type="ECO:0000313" key="2">
    <source>
        <dbReference type="EMBL" id="EGT45870.1"/>
    </source>
</evidence>
<evidence type="ECO:0008006" key="4">
    <source>
        <dbReference type="Google" id="ProtNLM"/>
    </source>
</evidence>
<accession>G0MW62</accession>
<organism evidence="3">
    <name type="scientific">Caenorhabditis brenneri</name>
    <name type="common">Nematode worm</name>
    <dbReference type="NCBI Taxonomy" id="135651"/>
    <lineage>
        <taxon>Eukaryota</taxon>
        <taxon>Metazoa</taxon>
        <taxon>Ecdysozoa</taxon>
        <taxon>Nematoda</taxon>
        <taxon>Chromadorea</taxon>
        <taxon>Rhabditida</taxon>
        <taxon>Rhabditina</taxon>
        <taxon>Rhabditomorpha</taxon>
        <taxon>Rhabditoidea</taxon>
        <taxon>Rhabditidae</taxon>
        <taxon>Peloderinae</taxon>
        <taxon>Caenorhabditis</taxon>
    </lineage>
</organism>
<feature type="compositionally biased region" description="Low complexity" evidence="1">
    <location>
        <begin position="239"/>
        <end position="273"/>
    </location>
</feature>
<dbReference type="AlphaFoldDB" id="G0MW62"/>
<dbReference type="eggNOG" id="ENOG502SBAZ">
    <property type="taxonomic scope" value="Eukaryota"/>
</dbReference>
<feature type="compositionally biased region" description="Low complexity" evidence="1">
    <location>
        <begin position="295"/>
        <end position="313"/>
    </location>
</feature>
<dbReference type="EMBL" id="GL379816">
    <property type="protein sequence ID" value="EGT45870.1"/>
    <property type="molecule type" value="Genomic_DNA"/>
</dbReference>